<comment type="caution">
    <text evidence="1">The sequence shown here is derived from an EMBL/GenBank/DDBJ whole genome shotgun (WGS) entry which is preliminary data.</text>
</comment>
<proteinExistence type="predicted"/>
<reference evidence="1 2" key="1">
    <citation type="journal article" date="2019" name="G3 (Bethesda)">
        <title>Sequencing of a Wild Apple (Malus baccata) Genome Unravels the Differences Between Cultivated and Wild Apple Species Regarding Disease Resistance and Cold Tolerance.</title>
        <authorList>
            <person name="Chen X."/>
        </authorList>
    </citation>
    <scope>NUCLEOTIDE SEQUENCE [LARGE SCALE GENOMIC DNA]</scope>
    <source>
        <strain evidence="2">cv. Shandingzi</strain>
        <tissue evidence="1">Leaves</tissue>
    </source>
</reference>
<accession>A0A540KE69</accession>
<dbReference type="AlphaFoldDB" id="A0A540KE69"/>
<sequence>MLVGLRFVPIVSAQFTYNPSSDPLFFQSQFPVHILSSLPSPSYPSNLAPSFLCLTQFGLYRPFFFTQLVVHSRKVRTAPALVETPPPSMCMPLMALFTDGIS</sequence>
<protein>
    <submittedName>
        <fullName evidence="1">Uncharacterized protein</fullName>
    </submittedName>
</protein>
<organism evidence="1 2">
    <name type="scientific">Malus baccata</name>
    <name type="common">Siberian crab apple</name>
    <name type="synonym">Pyrus baccata</name>
    <dbReference type="NCBI Taxonomy" id="106549"/>
    <lineage>
        <taxon>Eukaryota</taxon>
        <taxon>Viridiplantae</taxon>
        <taxon>Streptophyta</taxon>
        <taxon>Embryophyta</taxon>
        <taxon>Tracheophyta</taxon>
        <taxon>Spermatophyta</taxon>
        <taxon>Magnoliopsida</taxon>
        <taxon>eudicotyledons</taxon>
        <taxon>Gunneridae</taxon>
        <taxon>Pentapetalae</taxon>
        <taxon>rosids</taxon>
        <taxon>fabids</taxon>
        <taxon>Rosales</taxon>
        <taxon>Rosaceae</taxon>
        <taxon>Amygdaloideae</taxon>
        <taxon>Maleae</taxon>
        <taxon>Malus</taxon>
    </lineage>
</organism>
<name>A0A540KE69_MALBA</name>
<dbReference type="EMBL" id="VIEB01001392">
    <property type="protein sequence ID" value="TQD72528.1"/>
    <property type="molecule type" value="Genomic_DNA"/>
</dbReference>
<evidence type="ECO:0000313" key="2">
    <source>
        <dbReference type="Proteomes" id="UP000315295"/>
    </source>
</evidence>
<dbReference type="Proteomes" id="UP000315295">
    <property type="component" value="Unassembled WGS sequence"/>
</dbReference>
<evidence type="ECO:0000313" key="1">
    <source>
        <dbReference type="EMBL" id="TQD72528.1"/>
    </source>
</evidence>
<gene>
    <name evidence="1" type="ORF">C1H46_041935</name>
</gene>
<keyword evidence="2" id="KW-1185">Reference proteome</keyword>